<comment type="similarity">
    <text evidence="1">Belongs to the non-flavoprotein flavin reductase family.</text>
</comment>
<dbReference type="SUPFAM" id="SSF50475">
    <property type="entry name" value="FMN-binding split barrel"/>
    <property type="match status" value="1"/>
</dbReference>
<dbReference type="SMART" id="SM00903">
    <property type="entry name" value="Flavin_Reduct"/>
    <property type="match status" value="1"/>
</dbReference>
<name>A0A6B3NE69_9CYAN</name>
<protein>
    <submittedName>
        <fullName evidence="4">Flavin reductase</fullName>
    </submittedName>
</protein>
<evidence type="ECO:0000256" key="2">
    <source>
        <dbReference type="ARBA" id="ARBA00023002"/>
    </source>
</evidence>
<evidence type="ECO:0000313" key="4">
    <source>
        <dbReference type="EMBL" id="NER29890.1"/>
    </source>
</evidence>
<feature type="domain" description="Flavin reductase like" evidence="3">
    <location>
        <begin position="11"/>
        <end position="158"/>
    </location>
</feature>
<proteinExistence type="inferred from homology"/>
<dbReference type="AlphaFoldDB" id="A0A6B3NE69"/>
<accession>A0A6B3NE69</accession>
<gene>
    <name evidence="4" type="ORF">F6J89_20290</name>
</gene>
<dbReference type="Pfam" id="PF01613">
    <property type="entry name" value="Flavin_Reduct"/>
    <property type="match status" value="1"/>
</dbReference>
<dbReference type="Gene3D" id="2.30.110.10">
    <property type="entry name" value="Electron Transport, Fmn-binding Protein, Chain A"/>
    <property type="match status" value="1"/>
</dbReference>
<comment type="caution">
    <text evidence="4">The sequence shown here is derived from an EMBL/GenBank/DDBJ whole genome shotgun (WGS) entry which is preliminary data.</text>
</comment>
<sequence>MLDEKAKKTMLRKIPHGLYICGVKDGEELNGFTASWLMQSSFKPPLVVNCVNRESGSHEMIKNSGVFAISFLEAGQKEMAAKFFKPKRRVGNKFDDVEFYEGEATGCPIISDSLGYIECKVVGTLEEGDHTVYVGEVIASGIHREGKQLLLEDTGWQYGG</sequence>
<evidence type="ECO:0000259" key="3">
    <source>
        <dbReference type="SMART" id="SM00903"/>
    </source>
</evidence>
<reference evidence="4" key="1">
    <citation type="submission" date="2019-11" db="EMBL/GenBank/DDBJ databases">
        <title>Genomic insights into an expanded diversity of filamentous marine cyanobacteria reveals the extraordinary biosynthetic potential of Moorea and Okeania.</title>
        <authorList>
            <person name="Ferreira Leao T."/>
            <person name="Wang M."/>
            <person name="Moss N."/>
            <person name="Da Silva R."/>
            <person name="Sanders J."/>
            <person name="Nurk S."/>
            <person name="Gurevich A."/>
            <person name="Humphrey G."/>
            <person name="Reher R."/>
            <person name="Zhu Q."/>
            <person name="Belda-Ferre P."/>
            <person name="Glukhov E."/>
            <person name="Rex R."/>
            <person name="Dorrestein P.C."/>
            <person name="Knight R."/>
            <person name="Pevzner P."/>
            <person name="Gerwick W.H."/>
            <person name="Gerwick L."/>
        </authorList>
    </citation>
    <scope>NUCLEOTIDE SEQUENCE</scope>
    <source>
        <strain evidence="4">SIO1C4</strain>
    </source>
</reference>
<dbReference type="EMBL" id="JAAHFQ010000448">
    <property type="protein sequence ID" value="NER29890.1"/>
    <property type="molecule type" value="Genomic_DNA"/>
</dbReference>
<dbReference type="InterPro" id="IPR012349">
    <property type="entry name" value="Split_barrel_FMN-bd"/>
</dbReference>
<organism evidence="4">
    <name type="scientific">Symploca sp. SIO1C4</name>
    <dbReference type="NCBI Taxonomy" id="2607765"/>
    <lineage>
        <taxon>Bacteria</taxon>
        <taxon>Bacillati</taxon>
        <taxon>Cyanobacteriota</taxon>
        <taxon>Cyanophyceae</taxon>
        <taxon>Coleofasciculales</taxon>
        <taxon>Coleofasciculaceae</taxon>
        <taxon>Symploca</taxon>
    </lineage>
</organism>
<dbReference type="PANTHER" id="PTHR30466">
    <property type="entry name" value="FLAVIN REDUCTASE"/>
    <property type="match status" value="1"/>
</dbReference>
<dbReference type="InterPro" id="IPR002563">
    <property type="entry name" value="Flavin_Rdtase-like_dom"/>
</dbReference>
<dbReference type="PANTHER" id="PTHR30466:SF11">
    <property type="entry name" value="FLAVIN-DEPENDENT MONOOXYGENASE, REDUCTASE SUBUNIT HSAB"/>
    <property type="match status" value="1"/>
</dbReference>
<dbReference type="GO" id="GO:0042602">
    <property type="term" value="F:riboflavin reductase (NADPH) activity"/>
    <property type="evidence" value="ECO:0007669"/>
    <property type="project" value="TreeGrafter"/>
</dbReference>
<dbReference type="GO" id="GO:0010181">
    <property type="term" value="F:FMN binding"/>
    <property type="evidence" value="ECO:0007669"/>
    <property type="project" value="InterPro"/>
</dbReference>
<evidence type="ECO:0000256" key="1">
    <source>
        <dbReference type="ARBA" id="ARBA00008898"/>
    </source>
</evidence>
<keyword evidence="2" id="KW-0560">Oxidoreductase</keyword>
<dbReference type="InterPro" id="IPR050268">
    <property type="entry name" value="NADH-dep_flavin_reductase"/>
</dbReference>